<dbReference type="InterPro" id="IPR042099">
    <property type="entry name" value="ANL_N_sf"/>
</dbReference>
<dbReference type="GeneID" id="66931236"/>
<dbReference type="Pfam" id="PF23562">
    <property type="entry name" value="AMP-binding_C_3"/>
    <property type="match status" value="1"/>
</dbReference>
<dbReference type="EMBL" id="BOPL01000014">
    <property type="protein sequence ID" value="GIK07588.1"/>
    <property type="molecule type" value="Genomic_DNA"/>
</dbReference>
<dbReference type="PANTHER" id="PTHR43439:SF2">
    <property type="entry name" value="ENZYME, PUTATIVE (JCVI)-RELATED"/>
    <property type="match status" value="1"/>
</dbReference>
<dbReference type="Gene3D" id="3.40.50.12780">
    <property type="entry name" value="N-terminal domain of ligase-like"/>
    <property type="match status" value="1"/>
</dbReference>
<dbReference type="PROSITE" id="PS00455">
    <property type="entry name" value="AMP_BINDING"/>
    <property type="match status" value="1"/>
</dbReference>
<dbReference type="InterPro" id="IPR000873">
    <property type="entry name" value="AMP-dep_synth/lig_dom"/>
</dbReference>
<keyword evidence="7" id="KW-1185">Reference proteome</keyword>
<accession>A0A9P3FAC7</accession>
<dbReference type="Proteomes" id="UP000710440">
    <property type="component" value="Unassembled WGS sequence"/>
</dbReference>
<keyword evidence="1" id="KW-0596">Phosphopantetheine</keyword>
<feature type="domain" description="AMP-dependent synthetase/ligase" evidence="4">
    <location>
        <begin position="21"/>
        <end position="307"/>
    </location>
</feature>
<dbReference type="RefSeq" id="XP_043130774.1">
    <property type="nucleotide sequence ID" value="XM_043274839.1"/>
</dbReference>
<evidence type="ECO:0000256" key="1">
    <source>
        <dbReference type="ARBA" id="ARBA00022450"/>
    </source>
</evidence>
<evidence type="ECO:0000313" key="6">
    <source>
        <dbReference type="EMBL" id="GIK07588.1"/>
    </source>
</evidence>
<gene>
    <name evidence="6" type="ORF">Aspvir_003254</name>
</gene>
<evidence type="ECO:0000256" key="2">
    <source>
        <dbReference type="ARBA" id="ARBA00022553"/>
    </source>
</evidence>
<dbReference type="OrthoDB" id="429813at2759"/>
<dbReference type="Gene3D" id="3.40.50.720">
    <property type="entry name" value="NAD(P)-binding Rossmann-like Domain"/>
    <property type="match status" value="1"/>
</dbReference>
<protein>
    <submittedName>
        <fullName evidence="6">NRPS-like protein biosynthetic cluster</fullName>
    </submittedName>
</protein>
<dbReference type="Pfam" id="PF00501">
    <property type="entry name" value="AMP-binding"/>
    <property type="match status" value="1"/>
</dbReference>
<evidence type="ECO:0000256" key="3">
    <source>
        <dbReference type="SAM" id="MobiDB-lite"/>
    </source>
</evidence>
<proteinExistence type="predicted"/>
<comment type="caution">
    <text evidence="6">The sequence shown here is derived from an EMBL/GenBank/DDBJ whole genome shotgun (WGS) entry which is preliminary data.</text>
</comment>
<reference evidence="6 7" key="1">
    <citation type="submission" date="2021-02" db="EMBL/GenBank/DDBJ databases">
        <title>Pan-genome distribution and transcriptional activeness of fungal secondary metabolism genes in Aspergillus section Fumigati.</title>
        <authorList>
            <person name="Takahashi H."/>
            <person name="Umemura M."/>
            <person name="Ninomiya A."/>
            <person name="Kusuya Y."/>
            <person name="Urayama S."/>
            <person name="Shimizu M."/>
            <person name="Watanabe A."/>
            <person name="Kamei K."/>
            <person name="Yaguchi T."/>
            <person name="Hagiwara D."/>
        </authorList>
    </citation>
    <scope>NUCLEOTIDE SEQUENCE [LARGE SCALE GENOMIC DNA]</scope>
    <source>
        <strain evidence="6 7">IFM 47045</strain>
    </source>
</reference>
<name>A0A9P3FAC7_ASPVI</name>
<feature type="region of interest" description="Disordered" evidence="3">
    <location>
        <begin position="688"/>
        <end position="711"/>
    </location>
</feature>
<evidence type="ECO:0000313" key="7">
    <source>
        <dbReference type="Proteomes" id="UP000710440"/>
    </source>
</evidence>
<keyword evidence="2" id="KW-0597">Phosphoprotein</keyword>
<dbReference type="AlphaFoldDB" id="A0A9P3FAC7"/>
<organism evidence="6 7">
    <name type="scientific">Aspergillus viridinutans</name>
    <dbReference type="NCBI Taxonomy" id="75553"/>
    <lineage>
        <taxon>Eukaryota</taxon>
        <taxon>Fungi</taxon>
        <taxon>Dikarya</taxon>
        <taxon>Ascomycota</taxon>
        <taxon>Pezizomycotina</taxon>
        <taxon>Eurotiomycetes</taxon>
        <taxon>Eurotiomycetidae</taxon>
        <taxon>Eurotiales</taxon>
        <taxon>Aspergillaceae</taxon>
        <taxon>Aspergillus</taxon>
        <taxon>Aspergillus subgen. Fumigati</taxon>
    </lineage>
</organism>
<sequence>MLTMSSTTDNVGKRLLVNFIDEAARSSPSARAVCQPVTIDSKTENHFLTYRNIANVVNRLAKWLDECLPADNDSRTIGYLASSDIRHLLLTLAAIKVKAKALLLSPRNGAAVHRHVLEKTNSSFLVFDASFRKVADELQHDAQIRTCAVPSLVECLRYGDNEEHYPYEETWETATDDAFVILHTAGSTGMPKPVTVPHSTLAAIDAQHLISSRVGRKCVLEILAEADMPFMGFPLFHTAGVILGWFLLLSGCTLMLGNPNKPVSRHMVREILKIPEVDALILPPSVLDDVAQDEELVKDLSRCRVRLINSIGSTECGAFVQFPVKSEHWYCYHFSDELNGIQWRRFDLQPDRFEMVITRSEAASEFQMVFRNLPHLEEFETKDLFSRHETMRDYWVYEGRRDDIVVLSTGENLNPLEIEGAISANPSIQGALVFGSGRPKPGLLIELDSKENGQRVEDIKQHVIDVLRDTYRRCPDFARIPEGNIIFTKGDKPFARTEKGTVQRRQTIEAYQNKIDALFDSSRGFDDQHLSLDLSSEEAFAGSLAKAVAKITDTDGFDTNSDFFDAGLNSQQAEMLIANVREAIRNEDCGLDERQLNEDAIYTHTRATKLANYIFHPSESPSPDDRLQAMSSMLDKYTSSLPKREGKVQDRPHSQEHILLTGSTGFVGSHLLRVLCRRDNVRKITCINRKNPSRSPSKATEGMNGSASSTEVQYLTGDLSADKLGLEEKTYTALTESVTTIMHCQWPVTFKKSLSHFEPQIQGVVNLVQFVVASKQHPHIIFPSTIGTVTMWDKDSPVPETLLTAFEYAQTGYGESKLIASLLLHKAGELAGVRASVCRLGQVAGPVHTDGAWPLRDWFPTLLVSSKMMGYVPGTLGAQRHLEWIPVDMLAEMLADLAELDGSVSDEVTSYYHFVNPNRATWESVVPTVLDELQGTRKTAKLSDWVKKLEEHAEDANLPGVQLLNFYRSLEGRPLEMETHHTEERVPSLGKVPAVNEEWMRIWIRQLASNGSI</sequence>
<dbReference type="InterPro" id="IPR051414">
    <property type="entry name" value="Adenylate-forming_Reductase"/>
</dbReference>
<dbReference type="SUPFAM" id="SSF51735">
    <property type="entry name" value="NAD(P)-binding Rossmann-fold domains"/>
    <property type="match status" value="1"/>
</dbReference>
<dbReference type="InterPro" id="IPR013120">
    <property type="entry name" value="FAR_NAD-bd"/>
</dbReference>
<feature type="domain" description="Thioester reductase (TE)" evidence="5">
    <location>
        <begin position="660"/>
        <end position="893"/>
    </location>
</feature>
<dbReference type="InterPro" id="IPR036291">
    <property type="entry name" value="NAD(P)-bd_dom_sf"/>
</dbReference>
<dbReference type="Pfam" id="PF07993">
    <property type="entry name" value="NAD_binding_4"/>
    <property type="match status" value="1"/>
</dbReference>
<dbReference type="SUPFAM" id="SSF56801">
    <property type="entry name" value="Acetyl-CoA synthetase-like"/>
    <property type="match status" value="1"/>
</dbReference>
<dbReference type="InterPro" id="IPR020845">
    <property type="entry name" value="AMP-binding_CS"/>
</dbReference>
<dbReference type="PANTHER" id="PTHR43439">
    <property type="entry name" value="PHENYLACETATE-COENZYME A LIGASE"/>
    <property type="match status" value="1"/>
</dbReference>
<evidence type="ECO:0000259" key="4">
    <source>
        <dbReference type="Pfam" id="PF00501"/>
    </source>
</evidence>
<evidence type="ECO:0000259" key="5">
    <source>
        <dbReference type="Pfam" id="PF07993"/>
    </source>
</evidence>